<feature type="signal peptide" evidence="1">
    <location>
        <begin position="1"/>
        <end position="24"/>
    </location>
</feature>
<dbReference type="EMBL" id="KV441500">
    <property type="protein sequence ID" value="OAG14450.1"/>
    <property type="molecule type" value="Genomic_DNA"/>
</dbReference>
<sequence length="67" mass="7377">MMSHPHVLLSTVFLVSNWLDMLAGLPGDSTRTGFVRAEIMGMCTCWPERYGGATKAYCGFTYPASQN</sequence>
<dbReference type="AlphaFoldDB" id="A0A177D5L4"/>
<evidence type="ECO:0000313" key="2">
    <source>
        <dbReference type="EMBL" id="OAG14450.1"/>
    </source>
</evidence>
<dbReference type="GeneID" id="29111747"/>
<dbReference type="RefSeq" id="XP_018379871.1">
    <property type="nucleotide sequence ID" value="XM_018526153.1"/>
</dbReference>
<feature type="chain" id="PRO_5008059025" evidence="1">
    <location>
        <begin position="25"/>
        <end position="67"/>
    </location>
</feature>
<keyword evidence="3" id="KW-1185">Reference proteome</keyword>
<dbReference type="KEGG" id="aalt:CC77DRAFT_1025855"/>
<keyword evidence="1" id="KW-0732">Signal</keyword>
<name>A0A177D5L4_ALTAL</name>
<gene>
    <name evidence="2" type="ORF">CC77DRAFT_1025855</name>
</gene>
<accession>A0A177D5L4</accession>
<organism evidence="2 3">
    <name type="scientific">Alternaria alternata</name>
    <name type="common">Alternaria rot fungus</name>
    <name type="synonym">Torula alternata</name>
    <dbReference type="NCBI Taxonomy" id="5599"/>
    <lineage>
        <taxon>Eukaryota</taxon>
        <taxon>Fungi</taxon>
        <taxon>Dikarya</taxon>
        <taxon>Ascomycota</taxon>
        <taxon>Pezizomycotina</taxon>
        <taxon>Dothideomycetes</taxon>
        <taxon>Pleosporomycetidae</taxon>
        <taxon>Pleosporales</taxon>
        <taxon>Pleosporineae</taxon>
        <taxon>Pleosporaceae</taxon>
        <taxon>Alternaria</taxon>
        <taxon>Alternaria sect. Alternaria</taxon>
        <taxon>Alternaria alternata complex</taxon>
    </lineage>
</organism>
<reference evidence="2 3" key="1">
    <citation type="submission" date="2016-05" db="EMBL/GenBank/DDBJ databases">
        <title>Comparative analysis of secretome profiles of manganese(II)-oxidizing ascomycete fungi.</title>
        <authorList>
            <consortium name="DOE Joint Genome Institute"/>
            <person name="Zeiner C.A."/>
            <person name="Purvine S.O."/>
            <person name="Zink E.M."/>
            <person name="Wu S."/>
            <person name="Pasa-Tolic L."/>
            <person name="Chaput D.L."/>
            <person name="Haridas S."/>
            <person name="Grigoriev I.V."/>
            <person name="Santelli C.M."/>
            <person name="Hansel C.M."/>
        </authorList>
    </citation>
    <scope>NUCLEOTIDE SEQUENCE [LARGE SCALE GENOMIC DNA]</scope>
    <source>
        <strain evidence="2 3">SRC1lrK2f</strain>
    </source>
</reference>
<evidence type="ECO:0000256" key="1">
    <source>
        <dbReference type="SAM" id="SignalP"/>
    </source>
</evidence>
<dbReference type="Proteomes" id="UP000077248">
    <property type="component" value="Unassembled WGS sequence"/>
</dbReference>
<dbReference type="VEuPathDB" id="FungiDB:CC77DRAFT_1025855"/>
<proteinExistence type="predicted"/>
<protein>
    <submittedName>
        <fullName evidence="2">Uncharacterized protein</fullName>
    </submittedName>
</protein>
<evidence type="ECO:0000313" key="3">
    <source>
        <dbReference type="Proteomes" id="UP000077248"/>
    </source>
</evidence>